<protein>
    <recommendedName>
        <fullName evidence="2">CAAX prenyl protease 2/Lysostaphin resistance protein A-like domain-containing protein</fullName>
    </recommendedName>
</protein>
<evidence type="ECO:0000256" key="1">
    <source>
        <dbReference type="SAM" id="Phobius"/>
    </source>
</evidence>
<feature type="transmembrane region" description="Helical" evidence="1">
    <location>
        <begin position="508"/>
        <end position="528"/>
    </location>
</feature>
<accession>A0A1B2DBU9</accession>
<evidence type="ECO:0000313" key="3">
    <source>
        <dbReference type="EMBL" id="ANY65182.1"/>
    </source>
</evidence>
<keyword evidence="1" id="KW-0812">Transmembrane</keyword>
<feature type="transmembrane region" description="Helical" evidence="1">
    <location>
        <begin position="360"/>
        <end position="379"/>
    </location>
</feature>
<dbReference type="RefSeq" id="WP_099516600.1">
    <property type="nucleotide sequence ID" value="NZ_CP016808.1"/>
</dbReference>
<reference evidence="3" key="1">
    <citation type="submission" date="2016-08" db="EMBL/GenBank/DDBJ databases">
        <title>Complete Genome Seqeunce of Paenibacillus sp. BIHB 4019 from tea rhizoplane.</title>
        <authorList>
            <person name="Thakur R."/>
            <person name="Swarnkar M.K."/>
            <person name="Gulati A."/>
        </authorList>
    </citation>
    <scope>NUCLEOTIDE SEQUENCE [LARGE SCALE GENOMIC DNA]</scope>
    <source>
        <strain evidence="3">BIHB4019</strain>
    </source>
</reference>
<dbReference type="GO" id="GO:0004175">
    <property type="term" value="F:endopeptidase activity"/>
    <property type="evidence" value="ECO:0007669"/>
    <property type="project" value="UniProtKB-ARBA"/>
</dbReference>
<organism evidence="3">
    <name type="scientific">Paenibacillus sp. BIHB 4019</name>
    <dbReference type="NCBI Taxonomy" id="1870819"/>
    <lineage>
        <taxon>Bacteria</taxon>
        <taxon>Bacillati</taxon>
        <taxon>Bacillota</taxon>
        <taxon>Bacilli</taxon>
        <taxon>Bacillales</taxon>
        <taxon>Paenibacillaceae</taxon>
        <taxon>Paenibacillus</taxon>
    </lineage>
</organism>
<dbReference type="InterPro" id="IPR003675">
    <property type="entry name" value="Rce1/LyrA-like_dom"/>
</dbReference>
<dbReference type="AlphaFoldDB" id="A0A1B2DBU9"/>
<feature type="transmembrane region" description="Helical" evidence="1">
    <location>
        <begin position="399"/>
        <end position="422"/>
    </location>
</feature>
<proteinExistence type="predicted"/>
<name>A0A1B2DBU9_9BACL</name>
<feature type="transmembrane region" description="Helical" evidence="1">
    <location>
        <begin position="270"/>
        <end position="287"/>
    </location>
</feature>
<feature type="domain" description="CAAX prenyl protease 2/Lysostaphin resistance protein A-like" evidence="2">
    <location>
        <begin position="399"/>
        <end position="492"/>
    </location>
</feature>
<keyword evidence="1" id="KW-0472">Membrane</keyword>
<feature type="transmembrane region" description="Helical" evidence="1">
    <location>
        <begin position="434"/>
        <end position="452"/>
    </location>
</feature>
<gene>
    <name evidence="3" type="ORF">BBD42_00830</name>
</gene>
<sequence>MVEFIAPREWKKFVWAAVISAVVFIFLQIIPMLGGPDSGASESQGNVIGNEAALQKATEFAAMQFGVNVTDAHTVYQTDSDETGYLIKEKLYEDYASKYMQQFPLDTYQTQVTLDNGSTAFVYLHMQSGSVVAWNLIGAGSGVNTIKGQKQLLDAAASFATTQGFQAKDLNDAAVNSLGQVVIHPTGYAAGSSQLELRVGFSQNGDKTIVSTYKPAFIPPADYVANIEQQKSTADALSLISLIYMTFITLVLAIIYAILYRRHTTFKRGIAISLIFTVFYIINNLGIMDGVIAQQGEQIMGDAQVSFMAWFTALLLIPVGAAVYFSFVAGDGMWRSWKRPIWPGFREKNYGEHVWRSMGLGYLIALILLGVQSVIFLVLETAIGSWSTSDATQSPYNIKWLWLMPMLAWCAAISEEAIYRFFGIALFRRWFKNIYVAALIPTILWALGHVSYPIFPYYTRLIELIIIGMIFSYIFLRYSLITAIFVHAIFDSLLMGFSLISVGGALNIGAAIFYAVLPVPIAYIIRLWHRKKNAWQRPSY</sequence>
<feature type="transmembrane region" description="Helical" evidence="1">
    <location>
        <begin position="307"/>
        <end position="329"/>
    </location>
</feature>
<dbReference type="EMBL" id="CP016808">
    <property type="protein sequence ID" value="ANY65182.1"/>
    <property type="molecule type" value="Genomic_DNA"/>
</dbReference>
<dbReference type="Pfam" id="PF02517">
    <property type="entry name" value="Rce1-like"/>
    <property type="match status" value="1"/>
</dbReference>
<feature type="transmembrane region" description="Helical" evidence="1">
    <location>
        <begin position="236"/>
        <end position="258"/>
    </location>
</feature>
<evidence type="ECO:0000259" key="2">
    <source>
        <dbReference type="Pfam" id="PF02517"/>
    </source>
</evidence>
<feature type="transmembrane region" description="Helical" evidence="1">
    <location>
        <begin position="483"/>
        <end position="502"/>
    </location>
</feature>
<feature type="transmembrane region" description="Helical" evidence="1">
    <location>
        <begin position="458"/>
        <end position="476"/>
    </location>
</feature>
<dbReference type="GO" id="GO:0080120">
    <property type="term" value="P:CAAX-box protein maturation"/>
    <property type="evidence" value="ECO:0007669"/>
    <property type="project" value="UniProtKB-ARBA"/>
</dbReference>
<keyword evidence="1" id="KW-1133">Transmembrane helix</keyword>
<feature type="transmembrane region" description="Helical" evidence="1">
    <location>
        <begin position="12"/>
        <end position="34"/>
    </location>
</feature>